<sequence length="151" mass="17263">MFDKLFSKLKGDKAEPEDNTSAEEKNRVAFTALLVEAARADEIYTDKEKGLIAKLVKQQFAIDDADALALREKAEAAQAEANDLYRFSSTVKNGLTPEEKIQLIEGMWQIILSDDARDPYEDMIVRRLCGLIYMSDHEAHEARRRVEQRQE</sequence>
<organism evidence="3 5">
    <name type="scientific">Aquisalinus luteolus</name>
    <dbReference type="NCBI Taxonomy" id="1566827"/>
    <lineage>
        <taxon>Bacteria</taxon>
        <taxon>Pseudomonadati</taxon>
        <taxon>Pseudomonadota</taxon>
        <taxon>Alphaproteobacteria</taxon>
        <taxon>Parvularculales</taxon>
        <taxon>Parvularculaceae</taxon>
        <taxon>Aquisalinus</taxon>
    </lineage>
</organism>
<evidence type="ECO:0000313" key="4">
    <source>
        <dbReference type="EMBL" id="NHK27050.1"/>
    </source>
</evidence>
<name>A0A8J3EQB8_9PROT</name>
<dbReference type="Pfam" id="PF05099">
    <property type="entry name" value="TerB"/>
    <property type="match status" value="1"/>
</dbReference>
<dbReference type="InterPro" id="IPR029024">
    <property type="entry name" value="TerB-like"/>
</dbReference>
<reference evidence="3" key="1">
    <citation type="journal article" date="2014" name="Int. J. Syst. Evol. Microbiol.">
        <title>Complete genome sequence of Corynebacterium casei LMG S-19264T (=DSM 44701T), isolated from a smear-ripened cheese.</title>
        <authorList>
            <consortium name="US DOE Joint Genome Institute (JGI-PGF)"/>
            <person name="Walter F."/>
            <person name="Albersmeier A."/>
            <person name="Kalinowski J."/>
            <person name="Ruckert C."/>
        </authorList>
    </citation>
    <scope>NUCLEOTIDE SEQUENCE</scope>
    <source>
        <strain evidence="3">CGMCC 1.14984</strain>
    </source>
</reference>
<dbReference type="EMBL" id="BMGZ01000001">
    <property type="protein sequence ID" value="GGH94214.1"/>
    <property type="molecule type" value="Genomic_DNA"/>
</dbReference>
<keyword evidence="6" id="KW-1185">Reference proteome</keyword>
<feature type="domain" description="Co-chaperone DjlA N-terminal" evidence="2">
    <location>
        <begin position="28"/>
        <end position="143"/>
    </location>
</feature>
<dbReference type="AlphaFoldDB" id="A0A8J3EQB8"/>
<dbReference type="Gene3D" id="1.10.3680.10">
    <property type="entry name" value="TerB-like"/>
    <property type="match status" value="1"/>
</dbReference>
<dbReference type="InterPro" id="IPR007791">
    <property type="entry name" value="DjlA_N"/>
</dbReference>
<evidence type="ECO:0000313" key="5">
    <source>
        <dbReference type="Proteomes" id="UP000621856"/>
    </source>
</evidence>
<dbReference type="Proteomes" id="UP000818603">
    <property type="component" value="Unassembled WGS sequence"/>
</dbReference>
<evidence type="ECO:0000259" key="2">
    <source>
        <dbReference type="Pfam" id="PF05099"/>
    </source>
</evidence>
<protein>
    <submittedName>
        <fullName evidence="4">TerB family tellurite resistance protein</fullName>
    </submittedName>
</protein>
<feature type="region of interest" description="Disordered" evidence="1">
    <location>
        <begin position="1"/>
        <end position="23"/>
    </location>
</feature>
<reference evidence="4 6" key="2">
    <citation type="submission" date="2020-02" db="EMBL/GenBank/DDBJ databases">
        <title>Genome sequence of Parvularcula flava strain NH6-79.</title>
        <authorList>
            <person name="Abdul Karim M.H."/>
            <person name="Lam M.Q."/>
            <person name="Chen S.J."/>
            <person name="Yahya A."/>
            <person name="Shahir S."/>
            <person name="Shamsir M.S."/>
            <person name="Chong C.S."/>
        </authorList>
    </citation>
    <scope>NUCLEOTIDE SEQUENCE [LARGE SCALE GENOMIC DNA]</scope>
    <source>
        <strain evidence="4 6">NH6-79</strain>
    </source>
</reference>
<comment type="caution">
    <text evidence="3">The sequence shown here is derived from an EMBL/GenBank/DDBJ whole genome shotgun (WGS) entry which is preliminary data.</text>
</comment>
<evidence type="ECO:0000313" key="6">
    <source>
        <dbReference type="Proteomes" id="UP000818603"/>
    </source>
</evidence>
<reference evidence="3" key="3">
    <citation type="submission" date="2020-09" db="EMBL/GenBank/DDBJ databases">
        <authorList>
            <person name="Sun Q."/>
            <person name="Zhou Y."/>
        </authorList>
    </citation>
    <scope>NUCLEOTIDE SEQUENCE</scope>
    <source>
        <strain evidence="3">CGMCC 1.14984</strain>
    </source>
</reference>
<accession>A0A8J3EQB8</accession>
<dbReference type="Proteomes" id="UP000621856">
    <property type="component" value="Unassembled WGS sequence"/>
</dbReference>
<gene>
    <name evidence="4" type="ORF">FF098_003920</name>
    <name evidence="3" type="ORF">GCM10011355_07870</name>
</gene>
<dbReference type="SUPFAM" id="SSF158682">
    <property type="entry name" value="TerB-like"/>
    <property type="match status" value="1"/>
</dbReference>
<dbReference type="EMBL" id="VCJR02000001">
    <property type="protein sequence ID" value="NHK27050.1"/>
    <property type="molecule type" value="Genomic_DNA"/>
</dbReference>
<dbReference type="CDD" id="cd07313">
    <property type="entry name" value="terB_like_2"/>
    <property type="match status" value="1"/>
</dbReference>
<evidence type="ECO:0000313" key="3">
    <source>
        <dbReference type="EMBL" id="GGH94214.1"/>
    </source>
</evidence>
<dbReference type="RefSeq" id="WP_166426308.1">
    <property type="nucleotide sequence ID" value="NZ_BMGZ01000001.1"/>
</dbReference>
<evidence type="ECO:0000256" key="1">
    <source>
        <dbReference type="SAM" id="MobiDB-lite"/>
    </source>
</evidence>
<proteinExistence type="predicted"/>